<dbReference type="EMBL" id="BAAAZG010000001">
    <property type="protein sequence ID" value="GAA4055286.1"/>
    <property type="molecule type" value="Genomic_DNA"/>
</dbReference>
<dbReference type="RefSeq" id="WP_344939528.1">
    <property type="nucleotide sequence ID" value="NZ_BAAAZG010000001.1"/>
</dbReference>
<sequence>MADHPLDTGHPLLVAVAPLLDRIRARVVAPSELTASDVPLVWEGHIIAGVRLPAPGEGRDAVGDLGLLLADLERELGGPLRDLPRAEKQRAVRLLEERGAFSYRRSAETVADALGVTRFTVYNYLNRNRS</sequence>
<dbReference type="Pfam" id="PF13309">
    <property type="entry name" value="HTH_22"/>
    <property type="match status" value="1"/>
</dbReference>
<evidence type="ECO:0000313" key="3">
    <source>
        <dbReference type="Proteomes" id="UP001500683"/>
    </source>
</evidence>
<evidence type="ECO:0000259" key="1">
    <source>
        <dbReference type="Pfam" id="PF13309"/>
    </source>
</evidence>
<name>A0ABP7UXT3_9ACTN</name>
<evidence type="ECO:0000313" key="2">
    <source>
        <dbReference type="EMBL" id="GAA4055286.1"/>
    </source>
</evidence>
<accession>A0ABP7UXT3</accession>
<reference evidence="3" key="1">
    <citation type="journal article" date="2019" name="Int. J. Syst. Evol. Microbiol.">
        <title>The Global Catalogue of Microorganisms (GCM) 10K type strain sequencing project: providing services to taxonomists for standard genome sequencing and annotation.</title>
        <authorList>
            <consortium name="The Broad Institute Genomics Platform"/>
            <consortium name="The Broad Institute Genome Sequencing Center for Infectious Disease"/>
            <person name="Wu L."/>
            <person name="Ma J."/>
        </authorList>
    </citation>
    <scope>NUCLEOTIDE SEQUENCE [LARGE SCALE GENOMIC DNA]</scope>
    <source>
        <strain evidence="3">JCM 16702</strain>
    </source>
</reference>
<comment type="caution">
    <text evidence="2">The sequence shown here is derived from an EMBL/GenBank/DDBJ whole genome shotgun (WGS) entry which is preliminary data.</text>
</comment>
<dbReference type="Proteomes" id="UP001500683">
    <property type="component" value="Unassembled WGS sequence"/>
</dbReference>
<proteinExistence type="predicted"/>
<feature type="domain" description="Transcriptional regulator DauR-like HTH" evidence="1">
    <location>
        <begin position="70"/>
        <end position="126"/>
    </location>
</feature>
<organism evidence="2 3">
    <name type="scientific">Actinomadura miaoliensis</name>
    <dbReference type="NCBI Taxonomy" id="430685"/>
    <lineage>
        <taxon>Bacteria</taxon>
        <taxon>Bacillati</taxon>
        <taxon>Actinomycetota</taxon>
        <taxon>Actinomycetes</taxon>
        <taxon>Streptosporangiales</taxon>
        <taxon>Thermomonosporaceae</taxon>
        <taxon>Actinomadura</taxon>
    </lineage>
</organism>
<keyword evidence="3" id="KW-1185">Reference proteome</keyword>
<protein>
    <submittedName>
        <fullName evidence="2">Helix-turn-helix domain-containing protein</fullName>
    </submittedName>
</protein>
<dbReference type="InterPro" id="IPR039445">
    <property type="entry name" value="DauR-like_HTH"/>
</dbReference>
<gene>
    <name evidence="2" type="ORF">GCM10022214_03040</name>
</gene>